<comment type="caution">
    <text evidence="2">The sequence shown here is derived from an EMBL/GenBank/DDBJ whole genome shotgun (WGS) entry which is preliminary data.</text>
</comment>
<reference evidence="2 3" key="1">
    <citation type="journal article" date="2019" name="Int. J. Syst. Evol. Microbiol.">
        <title>The Global Catalogue of Microorganisms (GCM) 10K type strain sequencing project: providing services to taxonomists for standard genome sequencing and annotation.</title>
        <authorList>
            <consortium name="The Broad Institute Genomics Platform"/>
            <consortium name="The Broad Institute Genome Sequencing Center for Infectious Disease"/>
            <person name="Wu L."/>
            <person name="Ma J."/>
        </authorList>
    </citation>
    <scope>NUCLEOTIDE SEQUENCE [LARGE SCALE GENOMIC DNA]</scope>
    <source>
        <strain evidence="2 3">JCM 5062</strain>
    </source>
</reference>
<dbReference type="EMBL" id="BAAASR010000018">
    <property type="protein sequence ID" value="GAA2498305.1"/>
    <property type="molecule type" value="Genomic_DNA"/>
</dbReference>
<name>A0ABN3MAB0_9ACTN</name>
<dbReference type="Proteomes" id="UP001499942">
    <property type="component" value="Unassembled WGS sequence"/>
</dbReference>
<keyword evidence="3" id="KW-1185">Reference proteome</keyword>
<feature type="region of interest" description="Disordered" evidence="1">
    <location>
        <begin position="1"/>
        <end position="70"/>
    </location>
</feature>
<gene>
    <name evidence="2" type="ORF">GCM10010393_33180</name>
</gene>
<sequence length="70" mass="7279">MDDDKRLEGPGEGGPGVPRDLPDEQAGGAPDHWDPDMAEAVGTDDREQIPAEDTPEDGAPEDGAPEEPTG</sequence>
<proteinExistence type="predicted"/>
<organism evidence="2 3">
    <name type="scientific">Streptomyces gobitricini</name>
    <dbReference type="NCBI Taxonomy" id="68211"/>
    <lineage>
        <taxon>Bacteria</taxon>
        <taxon>Bacillati</taxon>
        <taxon>Actinomycetota</taxon>
        <taxon>Actinomycetes</taxon>
        <taxon>Kitasatosporales</taxon>
        <taxon>Streptomycetaceae</taxon>
        <taxon>Streptomyces</taxon>
    </lineage>
</organism>
<evidence type="ECO:0000313" key="3">
    <source>
        <dbReference type="Proteomes" id="UP001499942"/>
    </source>
</evidence>
<accession>A0ABN3MAB0</accession>
<feature type="compositionally biased region" description="Acidic residues" evidence="1">
    <location>
        <begin position="53"/>
        <end position="70"/>
    </location>
</feature>
<protein>
    <submittedName>
        <fullName evidence="2">Uncharacterized protein</fullName>
    </submittedName>
</protein>
<evidence type="ECO:0000313" key="2">
    <source>
        <dbReference type="EMBL" id="GAA2498305.1"/>
    </source>
</evidence>
<dbReference type="RefSeq" id="WP_344361710.1">
    <property type="nucleotide sequence ID" value="NZ_BAAASR010000018.1"/>
</dbReference>
<evidence type="ECO:0000256" key="1">
    <source>
        <dbReference type="SAM" id="MobiDB-lite"/>
    </source>
</evidence>